<evidence type="ECO:0000256" key="1">
    <source>
        <dbReference type="SAM" id="MobiDB-lite"/>
    </source>
</evidence>
<dbReference type="STRING" id="1095630.A0A2J6SZQ2"/>
<dbReference type="Proteomes" id="UP000235371">
    <property type="component" value="Unassembled WGS sequence"/>
</dbReference>
<dbReference type="RefSeq" id="XP_024733160.1">
    <property type="nucleotide sequence ID" value="XM_024883505.1"/>
</dbReference>
<dbReference type="Pfam" id="PF22893">
    <property type="entry name" value="ULD_2"/>
    <property type="match status" value="1"/>
</dbReference>
<dbReference type="InParanoid" id="A0A2J6SZQ2"/>
<reference evidence="3 4" key="1">
    <citation type="submission" date="2016-04" db="EMBL/GenBank/DDBJ databases">
        <title>A degradative enzymes factory behind the ericoid mycorrhizal symbiosis.</title>
        <authorList>
            <consortium name="DOE Joint Genome Institute"/>
            <person name="Martino E."/>
            <person name="Morin E."/>
            <person name="Grelet G."/>
            <person name="Kuo A."/>
            <person name="Kohler A."/>
            <person name="Daghino S."/>
            <person name="Barry K."/>
            <person name="Choi C."/>
            <person name="Cichocki N."/>
            <person name="Clum A."/>
            <person name="Copeland A."/>
            <person name="Hainaut M."/>
            <person name="Haridas S."/>
            <person name="Labutti K."/>
            <person name="Lindquist E."/>
            <person name="Lipzen A."/>
            <person name="Khouja H.-R."/>
            <person name="Murat C."/>
            <person name="Ohm R."/>
            <person name="Olson A."/>
            <person name="Spatafora J."/>
            <person name="Veneault-Fourrey C."/>
            <person name="Henrissat B."/>
            <person name="Grigoriev I."/>
            <person name="Martin F."/>
            <person name="Perotto S."/>
        </authorList>
    </citation>
    <scope>NUCLEOTIDE SEQUENCE [LARGE SCALE GENOMIC DNA]</scope>
    <source>
        <strain evidence="3 4">E</strain>
    </source>
</reference>
<dbReference type="GeneID" id="36591582"/>
<proteinExistence type="predicted"/>
<dbReference type="AlphaFoldDB" id="A0A2J6SZQ2"/>
<protein>
    <recommendedName>
        <fullName evidence="2">Ubiquitin-like domain-containing protein</fullName>
    </recommendedName>
</protein>
<name>A0A2J6SZQ2_9HELO</name>
<feature type="domain" description="Ubiquitin-like" evidence="2">
    <location>
        <begin position="209"/>
        <end position="283"/>
    </location>
</feature>
<evidence type="ECO:0000259" key="2">
    <source>
        <dbReference type="Pfam" id="PF22893"/>
    </source>
</evidence>
<dbReference type="EMBL" id="KZ613848">
    <property type="protein sequence ID" value="PMD56256.1"/>
    <property type="molecule type" value="Genomic_DNA"/>
</dbReference>
<sequence length="320" mass="36772">MSRDMEFSFEKCGEVYEKNAVAADVQRRCERPSSRARGSNSRDQHAFNGSDDDSRQILEAIDKQTQHFESCSRSLEGLHLKADSTNNQEQTLQTYHAEVQEIGPRLLEIRDQSSTIQETTQETSQQLLVVTQQNSSLLSSMTRLLFMITSGMLTLHSLRKKVSDLVQLWSTFTAEMRNFSKQTLLMFAQIHEALSRIEGNLPKSIMLPSVFFQDLWGNTMYVPLQICQSFKSLHTFIGILLDGKAERWFIEAGHYGIIRTRTRRRITSSQAINAGDQLAMAVILWNLPLDRHRPFPNFRIPFPLMDNQQNRALIWYASPP</sequence>
<organism evidence="3 4">
    <name type="scientific">Hyaloscypha bicolor E</name>
    <dbReference type="NCBI Taxonomy" id="1095630"/>
    <lineage>
        <taxon>Eukaryota</taxon>
        <taxon>Fungi</taxon>
        <taxon>Dikarya</taxon>
        <taxon>Ascomycota</taxon>
        <taxon>Pezizomycotina</taxon>
        <taxon>Leotiomycetes</taxon>
        <taxon>Helotiales</taxon>
        <taxon>Hyaloscyphaceae</taxon>
        <taxon>Hyaloscypha</taxon>
        <taxon>Hyaloscypha bicolor</taxon>
    </lineage>
</organism>
<accession>A0A2J6SZQ2</accession>
<evidence type="ECO:0000313" key="4">
    <source>
        <dbReference type="Proteomes" id="UP000235371"/>
    </source>
</evidence>
<keyword evidence="4" id="KW-1185">Reference proteome</keyword>
<evidence type="ECO:0000313" key="3">
    <source>
        <dbReference type="EMBL" id="PMD56256.1"/>
    </source>
</evidence>
<feature type="region of interest" description="Disordered" evidence="1">
    <location>
        <begin position="28"/>
        <end position="52"/>
    </location>
</feature>
<gene>
    <name evidence="3" type="ORF">K444DRAFT_632682</name>
</gene>
<dbReference type="InterPro" id="IPR054464">
    <property type="entry name" value="ULD_fung"/>
</dbReference>